<reference evidence="2" key="1">
    <citation type="submission" date="2017-01" db="EMBL/GenBank/DDBJ databases">
        <authorList>
            <person name="Varghese N."/>
            <person name="Submissions S."/>
        </authorList>
    </citation>
    <scope>NUCLEOTIDE SEQUENCE [LARGE SCALE GENOMIC DNA]</scope>
    <source>
        <strain evidence="2">DSM 23127</strain>
    </source>
</reference>
<dbReference type="InterPro" id="IPR033749">
    <property type="entry name" value="Polyprenyl_synt_CS"/>
</dbReference>
<name>A0A1N7KZ51_9BACI</name>
<dbReference type="Proteomes" id="UP000187608">
    <property type="component" value="Unassembled WGS sequence"/>
</dbReference>
<proteinExistence type="predicted"/>
<sequence length="499" mass="58846">MKKYMNLLESKSLIEKMENNQFDGKKQETLSFIEQIKRSIWEYGAFLARNTYAEGQDREGKHLIDEEAEDLTEDLKSSFLTTAYGEKSIVQQLFPKYSFSFDTYFNDETGNDNFEDESIYLALFMQLKEWSKGKSFDQLLQLIQGDRTVQRTIQMIVEEIGISKRWSVTPTANHYLVFFFHLLKQAIHDIRFYSEKHGIAFEKDAETRCFYNVLNLYIHYLAVHGKIKLSMKEREVIFAAAALHPVQDDYLDHSEVTEDVKNAIEDKLKGESVPFINDEADKIFRLIDIIYNKFPVKKHPYLLTIFEHLHYYQCESEKQKEIGIEEEELLDVTFMKGGYAFAFFGYIAQGEMTIPQFSHYFTMGAIFQVLDDFHDVEEDMENGTQTVWTKAINRGENIDAVFDATIKLQLYYEQYTSVLENFNYPVIIRKIELFGIRYDVLRFYSMHQGYFSPTFKKEMEDCFPFPMENVRKVFQSTYLYESLDTIDEILTEGEKMLTD</sequence>
<protein>
    <submittedName>
        <fullName evidence="1">Uncharacterized protein</fullName>
    </submittedName>
</protein>
<dbReference type="CDD" id="cd00385">
    <property type="entry name" value="Isoprenoid_Biosyn_C1"/>
    <property type="match status" value="1"/>
</dbReference>
<keyword evidence="2" id="KW-1185">Reference proteome</keyword>
<accession>A0A1N7KZ51</accession>
<dbReference type="AlphaFoldDB" id="A0A1N7KZ51"/>
<evidence type="ECO:0000313" key="1">
    <source>
        <dbReference type="EMBL" id="SIS66680.1"/>
    </source>
</evidence>
<gene>
    <name evidence="1" type="ORF">SAMN05421687_1252</name>
</gene>
<evidence type="ECO:0000313" key="2">
    <source>
        <dbReference type="Proteomes" id="UP000187608"/>
    </source>
</evidence>
<dbReference type="EMBL" id="FTOC01000025">
    <property type="protein sequence ID" value="SIS66680.1"/>
    <property type="molecule type" value="Genomic_DNA"/>
</dbReference>
<organism evidence="1 2">
    <name type="scientific">Salimicrobium flavidum</name>
    <dbReference type="NCBI Taxonomy" id="570947"/>
    <lineage>
        <taxon>Bacteria</taxon>
        <taxon>Bacillati</taxon>
        <taxon>Bacillota</taxon>
        <taxon>Bacilli</taxon>
        <taxon>Bacillales</taxon>
        <taxon>Bacillaceae</taxon>
        <taxon>Salimicrobium</taxon>
    </lineage>
</organism>
<dbReference type="PROSITE" id="PS00444">
    <property type="entry name" value="POLYPRENYL_SYNTHASE_2"/>
    <property type="match status" value="1"/>
</dbReference>